<organism evidence="8 9">
    <name type="scientific">Blastomonas marina</name>
    <dbReference type="NCBI Taxonomy" id="1867408"/>
    <lineage>
        <taxon>Bacteria</taxon>
        <taxon>Pseudomonadati</taxon>
        <taxon>Pseudomonadota</taxon>
        <taxon>Alphaproteobacteria</taxon>
        <taxon>Sphingomonadales</taxon>
        <taxon>Sphingomonadaceae</taxon>
        <taxon>Blastomonas</taxon>
    </lineage>
</organism>
<feature type="transmembrane region" description="Helical" evidence="5">
    <location>
        <begin position="163"/>
        <end position="184"/>
    </location>
</feature>
<feature type="transmembrane region" description="Helical" evidence="5">
    <location>
        <begin position="6"/>
        <end position="30"/>
    </location>
</feature>
<feature type="transmembrane region" description="Helical" evidence="5">
    <location>
        <begin position="446"/>
        <end position="466"/>
    </location>
</feature>
<dbReference type="InterPro" id="IPR010096">
    <property type="entry name" value="NADH-Q_OxRdtase_suN/2"/>
</dbReference>
<dbReference type="RefSeq" id="WP_188641794.1">
    <property type="nucleotide sequence ID" value="NZ_BMID01000001.1"/>
</dbReference>
<dbReference type="EMBL" id="BMID01000001">
    <property type="protein sequence ID" value="GGA04169.1"/>
    <property type="molecule type" value="Genomic_DNA"/>
</dbReference>
<gene>
    <name evidence="8" type="primary">nuoN1</name>
    <name evidence="5" type="synonym">nuoN</name>
    <name evidence="8" type="ORF">GCM10010923_11510</name>
</gene>
<sequence length="485" mass="50891">MDLQSSLQVVLPEIILAVAGVAMLMIAAFVGDKASRLVSIVGVSVLTAVAIITAFQMTGDTLGREAFGGQIRADAFAGFAKILAIVAAIVTLVVSPAFFERVAKMRAEFPILIVFAVLGMSIMVSARDLISFYVGLELNSLAAYVMASFLRDDDRSTEAGVKYFVLGGLASGILLFGMSLLYGFSGGTSYEAVRLAGMDGGSIGYVFGLTFVLVGLAFKISAVPFHMWTPDVYEGAPTPTTGFFATAPKVAAVAVLARITVEAFGSQLTAWQPIVITAALLSILWGALGAIGQTNIKRLLAYSSINNIGFLLIGLATGTLAGVSAMLVYLAIYVAMVAGSFVAVMMLKDADGMPVEDIDAIKGLSKTRPMIALALMMLMFSLAGIPPLFGFWGKFVVFQAAVQADLIILAAIGIAASVIGAYYYIKIVKLMYFDEPADVITGKSETSYGVVLAICALVISPLGYLLTIPLGDWADRAAAALTAFV</sequence>
<feature type="transmembrane region" description="Helical" evidence="5">
    <location>
        <begin position="404"/>
        <end position="425"/>
    </location>
</feature>
<keyword evidence="4 5" id="KW-0472">Membrane</keyword>
<evidence type="ECO:0000259" key="7">
    <source>
        <dbReference type="Pfam" id="PF00361"/>
    </source>
</evidence>
<feature type="transmembrane region" description="Helical" evidence="5">
    <location>
        <begin position="130"/>
        <end position="151"/>
    </location>
</feature>
<comment type="subunit">
    <text evidence="5">NDH-1 is composed of 14 different subunits. Subunits NuoA, H, J, K, L, M, N constitute the membrane sector of the complex.</text>
</comment>
<feature type="transmembrane region" description="Helical" evidence="5">
    <location>
        <begin position="271"/>
        <end position="292"/>
    </location>
</feature>
<comment type="similarity">
    <text evidence="5">Belongs to the complex I subunit 2 family.</text>
</comment>
<keyword evidence="5" id="KW-1003">Cell membrane</keyword>
<evidence type="ECO:0000256" key="1">
    <source>
        <dbReference type="ARBA" id="ARBA00004127"/>
    </source>
</evidence>
<keyword evidence="5" id="KW-0520">NAD</keyword>
<comment type="subcellular location">
    <subcellularLocation>
        <location evidence="5">Cell membrane</location>
        <topology evidence="5">Multi-pass membrane protein</topology>
    </subcellularLocation>
    <subcellularLocation>
        <location evidence="1">Endomembrane system</location>
        <topology evidence="1">Multi-pass membrane protein</topology>
    </subcellularLocation>
    <subcellularLocation>
        <location evidence="6">Membrane</location>
        <topology evidence="6">Multi-pass membrane protein</topology>
    </subcellularLocation>
</comment>
<keyword evidence="5" id="KW-0830">Ubiquinone</keyword>
<feature type="transmembrane region" description="Helical" evidence="5">
    <location>
        <begin position="75"/>
        <end position="95"/>
    </location>
</feature>
<dbReference type="PRINTS" id="PR01434">
    <property type="entry name" value="NADHDHGNASE5"/>
</dbReference>
<dbReference type="NCBIfam" id="TIGR01770">
    <property type="entry name" value="NDH_I_N"/>
    <property type="match status" value="1"/>
</dbReference>
<evidence type="ECO:0000256" key="2">
    <source>
        <dbReference type="ARBA" id="ARBA00022692"/>
    </source>
</evidence>
<accession>A0ABQ1FA73</accession>
<feature type="domain" description="NADH:quinone oxidoreductase/Mrp antiporter transmembrane" evidence="7">
    <location>
        <begin position="126"/>
        <end position="420"/>
    </location>
</feature>
<feature type="transmembrane region" description="Helical" evidence="5">
    <location>
        <begin position="371"/>
        <end position="392"/>
    </location>
</feature>
<name>A0ABQ1FA73_9SPHN</name>
<reference evidence="9" key="1">
    <citation type="journal article" date="2019" name="Int. J. Syst. Evol. Microbiol.">
        <title>The Global Catalogue of Microorganisms (GCM) 10K type strain sequencing project: providing services to taxonomists for standard genome sequencing and annotation.</title>
        <authorList>
            <consortium name="The Broad Institute Genomics Platform"/>
            <consortium name="The Broad Institute Genome Sequencing Center for Infectious Disease"/>
            <person name="Wu L."/>
            <person name="Ma J."/>
        </authorList>
    </citation>
    <scope>NUCLEOTIDE SEQUENCE [LARGE SCALE GENOMIC DNA]</scope>
    <source>
        <strain evidence="9">CGMCC 1.15297</strain>
    </source>
</reference>
<dbReference type="Pfam" id="PF00361">
    <property type="entry name" value="Proton_antipo_M"/>
    <property type="match status" value="1"/>
</dbReference>
<dbReference type="HAMAP" id="MF_00445">
    <property type="entry name" value="NDH1_NuoN_1"/>
    <property type="match status" value="1"/>
</dbReference>
<keyword evidence="5" id="KW-1278">Translocase</keyword>
<keyword evidence="3 5" id="KW-1133">Transmembrane helix</keyword>
<evidence type="ECO:0000313" key="9">
    <source>
        <dbReference type="Proteomes" id="UP000603317"/>
    </source>
</evidence>
<dbReference type="Proteomes" id="UP000603317">
    <property type="component" value="Unassembled WGS sequence"/>
</dbReference>
<feature type="transmembrane region" description="Helical" evidence="5">
    <location>
        <begin position="240"/>
        <end position="259"/>
    </location>
</feature>
<feature type="transmembrane region" description="Helical" evidence="5">
    <location>
        <begin position="107"/>
        <end position="124"/>
    </location>
</feature>
<feature type="transmembrane region" description="Helical" evidence="5">
    <location>
        <begin position="37"/>
        <end position="55"/>
    </location>
</feature>
<feature type="transmembrane region" description="Helical" evidence="5">
    <location>
        <begin position="204"/>
        <end position="228"/>
    </location>
</feature>
<comment type="function">
    <text evidence="5">NDH-1 shuttles electrons from NADH, via FMN and iron-sulfur (Fe-S) centers, to quinones in the respiratory chain. The immediate electron acceptor for the enzyme in this species is believed to be ubiquinone. Couples the redox reaction to proton translocation (for every two electrons transferred, four hydrogen ions are translocated across the cytoplasmic membrane), and thus conserves the redox energy in a proton gradient.</text>
</comment>
<comment type="caution">
    <text evidence="8">The sequence shown here is derived from an EMBL/GenBank/DDBJ whole genome shotgun (WGS) entry which is preliminary data.</text>
</comment>
<dbReference type="NCBIfam" id="NF004440">
    <property type="entry name" value="PRK05777.1-3"/>
    <property type="match status" value="1"/>
</dbReference>
<dbReference type="EC" id="7.1.1.-" evidence="5"/>
<evidence type="ECO:0000256" key="5">
    <source>
        <dbReference type="HAMAP-Rule" id="MF_00445"/>
    </source>
</evidence>
<evidence type="ECO:0000256" key="4">
    <source>
        <dbReference type="ARBA" id="ARBA00023136"/>
    </source>
</evidence>
<keyword evidence="2 5" id="KW-0812">Transmembrane</keyword>
<evidence type="ECO:0000313" key="8">
    <source>
        <dbReference type="EMBL" id="GGA04169.1"/>
    </source>
</evidence>
<protein>
    <recommendedName>
        <fullName evidence="5">NADH-quinone oxidoreductase subunit N</fullName>
        <ecNumber evidence="5">7.1.1.-</ecNumber>
    </recommendedName>
    <alternativeName>
        <fullName evidence="5">NADH dehydrogenase I subunit N</fullName>
    </alternativeName>
    <alternativeName>
        <fullName evidence="5">NDH-1 subunit N</fullName>
    </alternativeName>
</protein>
<keyword evidence="9" id="KW-1185">Reference proteome</keyword>
<dbReference type="InterPro" id="IPR001750">
    <property type="entry name" value="ND/Mrp_TM"/>
</dbReference>
<keyword evidence="5" id="KW-0813">Transport</keyword>
<evidence type="ECO:0000256" key="3">
    <source>
        <dbReference type="ARBA" id="ARBA00022989"/>
    </source>
</evidence>
<dbReference type="PANTHER" id="PTHR22773">
    <property type="entry name" value="NADH DEHYDROGENASE"/>
    <property type="match status" value="1"/>
</dbReference>
<feature type="transmembrane region" description="Helical" evidence="5">
    <location>
        <begin position="327"/>
        <end position="347"/>
    </location>
</feature>
<feature type="transmembrane region" description="Helical" evidence="5">
    <location>
        <begin position="299"/>
        <end position="321"/>
    </location>
</feature>
<evidence type="ECO:0000256" key="6">
    <source>
        <dbReference type="RuleBase" id="RU000320"/>
    </source>
</evidence>
<comment type="catalytic activity">
    <reaction evidence="5">
        <text>a quinone + NADH + 5 H(+)(in) = a quinol + NAD(+) + 4 H(+)(out)</text>
        <dbReference type="Rhea" id="RHEA:57888"/>
        <dbReference type="ChEBI" id="CHEBI:15378"/>
        <dbReference type="ChEBI" id="CHEBI:24646"/>
        <dbReference type="ChEBI" id="CHEBI:57540"/>
        <dbReference type="ChEBI" id="CHEBI:57945"/>
        <dbReference type="ChEBI" id="CHEBI:132124"/>
    </reaction>
</comment>
<proteinExistence type="inferred from homology"/>
<keyword evidence="5" id="KW-0874">Quinone</keyword>